<proteinExistence type="inferred from homology"/>
<evidence type="ECO:0000256" key="2">
    <source>
        <dbReference type="ARBA" id="ARBA00004305"/>
    </source>
</evidence>
<dbReference type="GO" id="GO:0006518">
    <property type="term" value="P:peptide metabolic process"/>
    <property type="evidence" value="ECO:0007669"/>
    <property type="project" value="TreeGrafter"/>
</dbReference>
<dbReference type="InParanoid" id="C4JFK8"/>
<dbReference type="STRING" id="336963.C4JFK8"/>
<dbReference type="PANTHER" id="PTHR11804:SF79">
    <property type="entry name" value="MITOCHONDRIAL INTERMEDIATE PEPTIDASE"/>
    <property type="match status" value="1"/>
</dbReference>
<gene>
    <name evidence="14" type="ORF">UREG_01022</name>
</gene>
<organism evidence="14 15">
    <name type="scientific">Uncinocarpus reesii (strain UAMH 1704)</name>
    <dbReference type="NCBI Taxonomy" id="336963"/>
    <lineage>
        <taxon>Eukaryota</taxon>
        <taxon>Fungi</taxon>
        <taxon>Dikarya</taxon>
        <taxon>Ascomycota</taxon>
        <taxon>Pezizomycotina</taxon>
        <taxon>Eurotiomycetes</taxon>
        <taxon>Eurotiomycetidae</taxon>
        <taxon>Onygenales</taxon>
        <taxon>Onygenaceae</taxon>
        <taxon>Uncinocarpus</taxon>
    </lineage>
</organism>
<keyword evidence="15" id="KW-1185">Reference proteome</keyword>
<dbReference type="HOGENOM" id="CLU_001805_0_0_1"/>
<evidence type="ECO:0000256" key="5">
    <source>
        <dbReference type="ARBA" id="ARBA00022670"/>
    </source>
</evidence>
<dbReference type="eggNOG" id="KOG2090">
    <property type="taxonomic scope" value="Eukaryota"/>
</dbReference>
<dbReference type="InterPro" id="IPR033851">
    <property type="entry name" value="M3A_MIP"/>
</dbReference>
<dbReference type="OMA" id="ALMFEYM"/>
<evidence type="ECO:0000256" key="3">
    <source>
        <dbReference type="ARBA" id="ARBA00012441"/>
    </source>
</evidence>
<keyword evidence="8 12" id="KW-0862">Zinc</keyword>
<keyword evidence="5 12" id="KW-0645">Protease</keyword>
<evidence type="ECO:0000259" key="13">
    <source>
        <dbReference type="Pfam" id="PF01432"/>
    </source>
</evidence>
<dbReference type="GO" id="GO:0004222">
    <property type="term" value="F:metalloendopeptidase activity"/>
    <property type="evidence" value="ECO:0007669"/>
    <property type="project" value="UniProtKB-EC"/>
</dbReference>
<dbReference type="PANTHER" id="PTHR11804">
    <property type="entry name" value="PROTEASE M3 THIMET OLIGOPEPTIDASE-RELATED"/>
    <property type="match status" value="1"/>
</dbReference>
<evidence type="ECO:0000256" key="6">
    <source>
        <dbReference type="ARBA" id="ARBA00022723"/>
    </source>
</evidence>
<dbReference type="SUPFAM" id="SSF55486">
    <property type="entry name" value="Metalloproteases ('zincins'), catalytic domain"/>
    <property type="match status" value="1"/>
</dbReference>
<dbReference type="OrthoDB" id="17530at2759"/>
<comment type="similarity">
    <text evidence="12">Belongs to the peptidase M3 family.</text>
</comment>
<dbReference type="VEuPathDB" id="FungiDB:UREG_01022"/>
<keyword evidence="7 12" id="KW-0378">Hydrolase</keyword>
<evidence type="ECO:0000313" key="15">
    <source>
        <dbReference type="Proteomes" id="UP000002058"/>
    </source>
</evidence>
<dbReference type="GO" id="GO:0006627">
    <property type="term" value="P:protein processing involved in protein targeting to mitochondrion"/>
    <property type="evidence" value="ECO:0007669"/>
    <property type="project" value="TreeGrafter"/>
</dbReference>
<dbReference type="InterPro" id="IPR045090">
    <property type="entry name" value="Pept_M3A_M3B"/>
</dbReference>
<reference evidence="15" key="1">
    <citation type="journal article" date="2009" name="Genome Res.">
        <title>Comparative genomic analyses of the human fungal pathogens Coccidioides and their relatives.</title>
        <authorList>
            <person name="Sharpton T.J."/>
            <person name="Stajich J.E."/>
            <person name="Rounsley S.D."/>
            <person name="Gardner M.J."/>
            <person name="Wortman J.R."/>
            <person name="Jordar V.S."/>
            <person name="Maiti R."/>
            <person name="Kodira C.D."/>
            <person name="Neafsey D.E."/>
            <person name="Zeng Q."/>
            <person name="Hung C.-Y."/>
            <person name="McMahan C."/>
            <person name="Muszewska A."/>
            <person name="Grynberg M."/>
            <person name="Mandel M.A."/>
            <person name="Kellner E.M."/>
            <person name="Barker B.M."/>
            <person name="Galgiani J.N."/>
            <person name="Orbach M.J."/>
            <person name="Kirkland T.N."/>
            <person name="Cole G.T."/>
            <person name="Henn M.R."/>
            <person name="Birren B.W."/>
            <person name="Taylor J.W."/>
        </authorList>
    </citation>
    <scope>NUCLEOTIDE SEQUENCE [LARGE SCALE GENOMIC DNA]</scope>
    <source>
        <strain evidence="15">UAMH 1704</strain>
    </source>
</reference>
<dbReference type="GeneID" id="8438226"/>
<dbReference type="EC" id="3.4.24.59" evidence="3"/>
<comment type="cofactor">
    <cofactor evidence="12">
        <name>Zn(2+)</name>
        <dbReference type="ChEBI" id="CHEBI:29105"/>
    </cofactor>
    <text evidence="12">Binds 1 zinc ion.</text>
</comment>
<keyword evidence="6 12" id="KW-0479">Metal-binding</keyword>
<name>C4JFK8_UNCRE</name>
<dbReference type="Pfam" id="PF01432">
    <property type="entry name" value="Peptidase_M3"/>
    <property type="match status" value="2"/>
</dbReference>
<dbReference type="Proteomes" id="UP000002058">
    <property type="component" value="Unassembled WGS sequence"/>
</dbReference>
<keyword evidence="9 12" id="KW-0482">Metalloprotease</keyword>
<protein>
    <recommendedName>
        <fullName evidence="4">Mitochondrial intermediate peptidase</fullName>
        <ecNumber evidence="3">3.4.24.59</ecNumber>
    </recommendedName>
    <alternativeName>
        <fullName evidence="11">Octapeptidyl aminopeptidase</fullName>
    </alternativeName>
</protein>
<sequence>MLKTLIRRSWTCRQCVLRLRAETRRSFQGAPAATPLHEYNVASNNSNQRHEDETLRRVFDSRAFWHEFSHRKAGTSKRTGLLQNQYLTTPDGFLVFAQISIQKCQKIVAKVIGASSQEEYREMVRDLDRMSDLLCRVIDIAEFMKLNHPSQQFQDAATQAFALMFEYMNVLNTTPELDAQLKRACADPNVTSRWSREEKVAAQVLLRDFSQSAIHLPPKDRQRFVALSNEISQLGPMFVRNMQPETSQLNLDKNKLRGMDPALIQRLKRWMKVAVPMFGDIPKMALYSVHDEETRKKIYLTSRTSSEAQLNRLETLLRKRAELAKLAGFPSYAHMTLNDKMAKTPEAVANFLEALNASNRGQVRDELATLLALKRANDPSATCLEPWDHAYYVHQYSAQHSRVRKSRESTLLPAFFSIGTVMQGLSRLFTRLYGVRLVPTETLPGEIWNPDVRRLDVVDEADRRLAVIYCDFFTRPNKSPNPTHFTLRGSREISKDEVAGCAELSSSLHPNDGMAAAVKPGSDKLYQLPTVALICDFDQSNSGSTPSLLNEHSLETLFHEMGHAIHSVLARTSLQTISGTRCATDFVELPSVLMENFATAPEVLALYARHWETNEPLPEHMVQSMKSNRREPEQCPCYLFDRAIANKVWSDVFQKGELSTNRNAGERFKNEVLQWGGGRDGWSCIAGLLDANGNGKLAEGGEEAMREVGKWGLGLMGSSER</sequence>
<dbReference type="GO" id="GO:0046872">
    <property type="term" value="F:metal ion binding"/>
    <property type="evidence" value="ECO:0007669"/>
    <property type="project" value="UniProtKB-UniRule"/>
</dbReference>
<comment type="catalytic activity">
    <reaction evidence="1">
        <text>Release of an N-terminal octapeptide as second stage of processing of some proteins imported into the mitochondrion.</text>
        <dbReference type="EC" id="3.4.24.59"/>
    </reaction>
</comment>
<comment type="function">
    <text evidence="10">Cleaves proteins, imported into the mitochondrion, to their mature size. While most mitochondrial precursor proteins are processed to the mature form in one step by mitochondrial processing peptidase (MPP), the sequential cleavage by MIP of an octapeptide after initial processing by MPP is a required step for a subgroup of nuclear-encoded precursor proteins destined for the matrix or the inner membrane.</text>
</comment>
<dbReference type="EMBL" id="CH476615">
    <property type="protein sequence ID" value="EEP76173.1"/>
    <property type="molecule type" value="Genomic_DNA"/>
</dbReference>
<evidence type="ECO:0000256" key="10">
    <source>
        <dbReference type="ARBA" id="ARBA00025208"/>
    </source>
</evidence>
<evidence type="ECO:0000313" key="14">
    <source>
        <dbReference type="EMBL" id="EEP76173.1"/>
    </source>
</evidence>
<evidence type="ECO:0000256" key="11">
    <source>
        <dbReference type="ARBA" id="ARBA00032470"/>
    </source>
</evidence>
<dbReference type="InterPro" id="IPR001567">
    <property type="entry name" value="Pept_M3A_M3B_dom"/>
</dbReference>
<dbReference type="RefSeq" id="XP_002541506.1">
    <property type="nucleotide sequence ID" value="XM_002541460.1"/>
</dbReference>
<dbReference type="KEGG" id="ure:UREG_01022"/>
<comment type="subcellular location">
    <subcellularLocation>
        <location evidence="2">Mitochondrion matrix</location>
    </subcellularLocation>
</comment>
<dbReference type="FunCoup" id="C4JFK8">
    <property type="interactions" value="568"/>
</dbReference>
<dbReference type="AlphaFoldDB" id="C4JFK8"/>
<dbReference type="GO" id="GO:0005759">
    <property type="term" value="C:mitochondrial matrix"/>
    <property type="evidence" value="ECO:0007669"/>
    <property type="project" value="UniProtKB-SubCell"/>
</dbReference>
<evidence type="ECO:0000256" key="9">
    <source>
        <dbReference type="ARBA" id="ARBA00023049"/>
    </source>
</evidence>
<feature type="domain" description="Peptidase M3A/M3B catalytic" evidence="13">
    <location>
        <begin position="637"/>
        <end position="689"/>
    </location>
</feature>
<dbReference type="Gene3D" id="1.10.1370.40">
    <property type="match status" value="1"/>
</dbReference>
<evidence type="ECO:0000256" key="4">
    <source>
        <dbReference type="ARBA" id="ARBA00018046"/>
    </source>
</evidence>
<feature type="domain" description="Peptidase M3A/M3B catalytic" evidence="13">
    <location>
        <begin position="287"/>
        <end position="627"/>
    </location>
</feature>
<evidence type="ECO:0000256" key="7">
    <source>
        <dbReference type="ARBA" id="ARBA00022801"/>
    </source>
</evidence>
<evidence type="ECO:0000256" key="12">
    <source>
        <dbReference type="RuleBase" id="RU003435"/>
    </source>
</evidence>
<accession>C4JFK8</accession>
<evidence type="ECO:0000256" key="8">
    <source>
        <dbReference type="ARBA" id="ARBA00022833"/>
    </source>
</evidence>
<evidence type="ECO:0000256" key="1">
    <source>
        <dbReference type="ARBA" id="ARBA00000436"/>
    </source>
</evidence>
<dbReference type="CDD" id="cd06457">
    <property type="entry name" value="M3A_MIP"/>
    <property type="match status" value="1"/>
</dbReference>